<evidence type="ECO:0000313" key="2">
    <source>
        <dbReference type="Proteomes" id="UP000029024"/>
    </source>
</evidence>
<sequence length="132" mass="14264">MTQIKFDFGHPSADGIADLAGETVHVVPTSRFNSGKRIVVRDSFEVRLDEHGTATVTVPPTDNTFAYEVTVGDSADSWRFIRVVQVPDSANVLNFSDLVEVDSATLTPVNTGNPLADIDQSDVDWALSTINA</sequence>
<accession>A0A087BHI1</accession>
<gene>
    <name evidence="1" type="ORF">BLSS_1778</name>
</gene>
<dbReference type="EMBL" id="JGZA01000013">
    <property type="protein sequence ID" value="KFI70481.1"/>
    <property type="molecule type" value="Genomic_DNA"/>
</dbReference>
<dbReference type="Proteomes" id="UP000029024">
    <property type="component" value="Unassembled WGS sequence"/>
</dbReference>
<dbReference type="RefSeq" id="WP_032683656.1">
    <property type="nucleotide sequence ID" value="NZ_JGZA01000013.1"/>
</dbReference>
<proteinExistence type="predicted"/>
<organism evidence="1 2">
    <name type="scientific">Bifidobacterium longum subsp. suis</name>
    <dbReference type="NCBI Taxonomy" id="1695"/>
    <lineage>
        <taxon>Bacteria</taxon>
        <taxon>Bacillati</taxon>
        <taxon>Actinomycetota</taxon>
        <taxon>Actinomycetes</taxon>
        <taxon>Bifidobacteriales</taxon>
        <taxon>Bifidobacteriaceae</taxon>
        <taxon>Bifidobacterium</taxon>
    </lineage>
</organism>
<comment type="caution">
    <text evidence="1">The sequence shown here is derived from an EMBL/GenBank/DDBJ whole genome shotgun (WGS) entry which is preliminary data.</text>
</comment>
<reference evidence="1 2" key="1">
    <citation type="submission" date="2014-03" db="EMBL/GenBank/DDBJ databases">
        <title>Genomics of Bifidobacteria.</title>
        <authorList>
            <person name="Ventura M."/>
            <person name="Milani C."/>
            <person name="Lugli G.A."/>
        </authorList>
    </citation>
    <scope>NUCLEOTIDE SEQUENCE [LARGE SCALE GENOMIC DNA]</scope>
    <source>
        <strain evidence="1 2">LMG 21814</strain>
    </source>
</reference>
<name>A0A087BHI1_BIFLN</name>
<evidence type="ECO:0000313" key="1">
    <source>
        <dbReference type="EMBL" id="KFI70481.1"/>
    </source>
</evidence>
<protein>
    <submittedName>
        <fullName evidence="1">Uncharacterized protein</fullName>
    </submittedName>
</protein>
<dbReference type="AlphaFoldDB" id="A0A087BHI1"/>